<sequence>MEALNRKPDLSPRRSMMLDEQTRIEEIGMTVREQRRIACDKHLSDEDKGLCVIAAKILVNGQRIVFDDLMDCFTTEELEKITAFLFPDKAEDGEKKA</sequence>
<comment type="caution">
    <text evidence="1">The sequence shown here is derived from an EMBL/GenBank/DDBJ whole genome shotgun (WGS) entry which is preliminary data.</text>
</comment>
<reference evidence="1" key="1">
    <citation type="journal article" date="2021" name="PeerJ">
        <title>Extensive microbial diversity within the chicken gut microbiome revealed by metagenomics and culture.</title>
        <authorList>
            <person name="Gilroy R."/>
            <person name="Ravi A."/>
            <person name="Getino M."/>
            <person name="Pursley I."/>
            <person name="Horton D.L."/>
            <person name="Alikhan N.F."/>
            <person name="Baker D."/>
            <person name="Gharbi K."/>
            <person name="Hall N."/>
            <person name="Watson M."/>
            <person name="Adriaenssens E.M."/>
            <person name="Foster-Nyarko E."/>
            <person name="Jarju S."/>
            <person name="Secka A."/>
            <person name="Antonio M."/>
            <person name="Oren A."/>
            <person name="Chaudhuri R.R."/>
            <person name="La Ragione R."/>
            <person name="Hildebrand F."/>
            <person name="Pallen M.J."/>
        </authorList>
    </citation>
    <scope>NUCLEOTIDE SEQUENCE</scope>
    <source>
        <strain evidence="1">ChiHjej11B10-19426</strain>
    </source>
</reference>
<gene>
    <name evidence="1" type="ORF">H9816_04160</name>
</gene>
<dbReference type="Proteomes" id="UP000824014">
    <property type="component" value="Unassembled WGS sequence"/>
</dbReference>
<organism evidence="1 2">
    <name type="scientific">Candidatus Tidjanibacter faecipullorum</name>
    <dbReference type="NCBI Taxonomy" id="2838766"/>
    <lineage>
        <taxon>Bacteria</taxon>
        <taxon>Pseudomonadati</taxon>
        <taxon>Bacteroidota</taxon>
        <taxon>Bacteroidia</taxon>
        <taxon>Bacteroidales</taxon>
        <taxon>Rikenellaceae</taxon>
        <taxon>Tidjanibacter</taxon>
    </lineage>
</organism>
<evidence type="ECO:0000313" key="2">
    <source>
        <dbReference type="Proteomes" id="UP000824014"/>
    </source>
</evidence>
<dbReference type="EMBL" id="DXCC01000012">
    <property type="protein sequence ID" value="HIZ15086.1"/>
    <property type="molecule type" value="Genomic_DNA"/>
</dbReference>
<proteinExistence type="predicted"/>
<accession>A0A9D2DDM6</accession>
<protein>
    <submittedName>
        <fullName evidence="1">Uncharacterized protein</fullName>
    </submittedName>
</protein>
<dbReference type="AlphaFoldDB" id="A0A9D2DDM6"/>
<evidence type="ECO:0000313" key="1">
    <source>
        <dbReference type="EMBL" id="HIZ15086.1"/>
    </source>
</evidence>
<name>A0A9D2DDM6_9BACT</name>
<reference evidence="1" key="2">
    <citation type="submission" date="2021-04" db="EMBL/GenBank/DDBJ databases">
        <authorList>
            <person name="Gilroy R."/>
        </authorList>
    </citation>
    <scope>NUCLEOTIDE SEQUENCE</scope>
    <source>
        <strain evidence="1">ChiHjej11B10-19426</strain>
    </source>
</reference>